<evidence type="ECO:0000313" key="2">
    <source>
        <dbReference type="Proteomes" id="UP000092460"/>
    </source>
</evidence>
<accession>A0A1B0BBT7</accession>
<dbReference type="Proteomes" id="UP000092460">
    <property type="component" value="Unassembled WGS sequence"/>
</dbReference>
<protein>
    <submittedName>
        <fullName evidence="1">Uncharacterized protein</fullName>
    </submittedName>
</protein>
<dbReference type="EMBL" id="JXJN01011644">
    <property type="status" value="NOT_ANNOTATED_CDS"/>
    <property type="molecule type" value="Genomic_DNA"/>
</dbReference>
<dbReference type="VEuPathDB" id="VectorBase:GPPI025173"/>
<name>A0A1B0BBT7_9MUSC</name>
<dbReference type="AlphaFoldDB" id="A0A1B0BBT7"/>
<keyword evidence="2" id="KW-1185">Reference proteome</keyword>
<organism evidence="1 2">
    <name type="scientific">Glossina palpalis gambiensis</name>
    <dbReference type="NCBI Taxonomy" id="67801"/>
    <lineage>
        <taxon>Eukaryota</taxon>
        <taxon>Metazoa</taxon>
        <taxon>Ecdysozoa</taxon>
        <taxon>Arthropoda</taxon>
        <taxon>Hexapoda</taxon>
        <taxon>Insecta</taxon>
        <taxon>Pterygota</taxon>
        <taxon>Neoptera</taxon>
        <taxon>Endopterygota</taxon>
        <taxon>Diptera</taxon>
        <taxon>Brachycera</taxon>
        <taxon>Muscomorpha</taxon>
        <taxon>Hippoboscoidea</taxon>
        <taxon>Glossinidae</taxon>
        <taxon>Glossina</taxon>
    </lineage>
</organism>
<sequence>METNDDYTMAELLRIALGSPQLNKENLHLLHALLRYLLNRMDCECETIIVEGVEANCLKELLPHCEEPLKLTKADAYSCNMKGAKRSKKIDTLDKHLMNLEEKYAEHLSKLCECSRVKDKLFDIRMWDKYSSQNEDLCTCPGLDAREFCKFLNNGYFIFKLRHNILVPVLEKFDEFEKIVEKLNQALADFVSNTEENMNRLQMVDSITYEIAALHKAFDSNIITYINAIEEVDDMLIAKTDRIFLPTITNCLKKNFKRAEKNIKQLRKNKMLCPKTTLIQVTPDQCLSCSFNINPNARIELKSPKRRHRECSEIKCFDWLDYKSPLEKKIAVARESALNCRNEIVTIGGIGAECLSKMIWECRDPPMQFKPAMQINCDSPASLIDLEERSLEVQEKLEEHFELIRRNGKSMDHLFSSLEWGHYTSEYEDLCRIPGVVESEDCMLVQNGYFNRHLRRNMLLPVFKNMTRLENRVEEVQKRIRRFNEKAYETHENLNLVGPLITNIHIMKTQVTENNLIFLDAVRELNEMLYGKLDRIHSPCLVNYIKKRSQFTREILKEIKQGPITCKPLKPLKISGDKCLSCGNRNIDWKKISDRKKMKVECDYEKGKICPSTFKVRTPQRFEDYEKKPEHLIYSGSISFDLDDKHDSIVSFVTNDSTSLITNITL</sequence>
<dbReference type="EnsemblMetazoa" id="GPPI025173-RA">
    <property type="protein sequence ID" value="GPPI025173-PA"/>
    <property type="gene ID" value="GPPI025173"/>
</dbReference>
<reference evidence="1" key="2">
    <citation type="submission" date="2020-05" db="UniProtKB">
        <authorList>
            <consortium name="EnsemblMetazoa"/>
        </authorList>
    </citation>
    <scope>IDENTIFICATION</scope>
    <source>
        <strain evidence="1">IAEA</strain>
    </source>
</reference>
<evidence type="ECO:0000313" key="1">
    <source>
        <dbReference type="EnsemblMetazoa" id="GPPI025173-PA"/>
    </source>
</evidence>
<reference evidence="2" key="1">
    <citation type="submission" date="2015-01" db="EMBL/GenBank/DDBJ databases">
        <authorList>
            <person name="Aksoy S."/>
            <person name="Warren W."/>
            <person name="Wilson R.K."/>
        </authorList>
    </citation>
    <scope>NUCLEOTIDE SEQUENCE [LARGE SCALE GENOMIC DNA]</scope>
    <source>
        <strain evidence="2">IAEA</strain>
    </source>
</reference>
<proteinExistence type="predicted"/>